<reference evidence="1 2" key="1">
    <citation type="journal article" date="2024" name="Int. J. Mol. Sci.">
        <title>Exploration of Alicyclobacillus spp. Genome in Search of Antibiotic Resistance.</title>
        <authorList>
            <person name="Bucka-Kolendo J."/>
            <person name="Kiousi D.E."/>
            <person name="Dekowska A."/>
            <person name="Mikolajczuk-Szczyrba A."/>
            <person name="Karadedos D.M."/>
            <person name="Michael P."/>
            <person name="Galanis A."/>
            <person name="Sokolowska B."/>
        </authorList>
    </citation>
    <scope>NUCLEOTIDE SEQUENCE [LARGE SCALE GENOMIC DNA]</scope>
    <source>
        <strain evidence="1 2">KKP 3000</strain>
    </source>
</reference>
<dbReference type="Proteomes" id="UP001579974">
    <property type="component" value="Unassembled WGS sequence"/>
</dbReference>
<accession>A0ABV5ALT0</accession>
<evidence type="ECO:0000313" key="2">
    <source>
        <dbReference type="Proteomes" id="UP001579974"/>
    </source>
</evidence>
<comment type="caution">
    <text evidence="1">The sequence shown here is derived from an EMBL/GenBank/DDBJ whole genome shotgun (WGS) entry which is preliminary data.</text>
</comment>
<dbReference type="RefSeq" id="WP_375330612.1">
    <property type="nucleotide sequence ID" value="NZ_JBDXSU010000049.1"/>
</dbReference>
<organism evidence="1 2">
    <name type="scientific">Alicyclobacillus fastidiosus</name>
    <dbReference type="NCBI Taxonomy" id="392011"/>
    <lineage>
        <taxon>Bacteria</taxon>
        <taxon>Bacillati</taxon>
        <taxon>Bacillota</taxon>
        <taxon>Bacilli</taxon>
        <taxon>Bacillales</taxon>
        <taxon>Alicyclobacillaceae</taxon>
        <taxon>Alicyclobacillus</taxon>
    </lineage>
</organism>
<dbReference type="InterPro" id="IPR010921">
    <property type="entry name" value="Trp_repressor/repl_initiator"/>
</dbReference>
<sequence>MTKQAHFRRQFSYEYKLEIVEKHMLDGIPIKVLASEYELHPRLIMKWWIVNTKLNNFFKVGRFVF</sequence>
<keyword evidence="2" id="KW-1185">Reference proteome</keyword>
<dbReference type="EMBL" id="JBDXSU010000049">
    <property type="protein sequence ID" value="MFB5193214.1"/>
    <property type="molecule type" value="Genomic_DNA"/>
</dbReference>
<proteinExistence type="predicted"/>
<name>A0ABV5ALT0_9BACL</name>
<feature type="non-terminal residue" evidence="1">
    <location>
        <position position="65"/>
    </location>
</feature>
<dbReference type="SUPFAM" id="SSF48295">
    <property type="entry name" value="TrpR-like"/>
    <property type="match status" value="1"/>
</dbReference>
<protein>
    <submittedName>
        <fullName evidence="1">Transposase</fullName>
    </submittedName>
</protein>
<evidence type="ECO:0000313" key="1">
    <source>
        <dbReference type="EMBL" id="MFB5193214.1"/>
    </source>
</evidence>
<gene>
    <name evidence="1" type="ORF">KKP3000_003160</name>
</gene>